<accession>A0A1G2FKR1</accession>
<dbReference type="AlphaFoldDB" id="A0A1G2FKR1"/>
<keyword evidence="1" id="KW-0472">Membrane</keyword>
<keyword evidence="1" id="KW-0812">Transmembrane</keyword>
<feature type="transmembrane region" description="Helical" evidence="1">
    <location>
        <begin position="70"/>
        <end position="100"/>
    </location>
</feature>
<dbReference type="EMBL" id="MHNE01000024">
    <property type="protein sequence ID" value="OGZ38178.1"/>
    <property type="molecule type" value="Genomic_DNA"/>
</dbReference>
<protein>
    <submittedName>
        <fullName evidence="2">Uncharacterized protein</fullName>
    </submittedName>
</protein>
<proteinExistence type="predicted"/>
<evidence type="ECO:0000313" key="3">
    <source>
        <dbReference type="Proteomes" id="UP000178787"/>
    </source>
</evidence>
<keyword evidence="1" id="KW-1133">Transmembrane helix</keyword>
<gene>
    <name evidence="2" type="ORF">A3A94_00400</name>
</gene>
<evidence type="ECO:0000313" key="2">
    <source>
        <dbReference type="EMBL" id="OGZ38178.1"/>
    </source>
</evidence>
<organism evidence="2 3">
    <name type="scientific">Candidatus Portnoybacteria bacterium RIFCSPLOWO2_01_FULL_43_11</name>
    <dbReference type="NCBI Taxonomy" id="1802000"/>
    <lineage>
        <taxon>Bacteria</taxon>
        <taxon>Candidatus Portnoyibacteriota</taxon>
    </lineage>
</organism>
<name>A0A1G2FKR1_9BACT</name>
<feature type="transmembrane region" description="Helical" evidence="1">
    <location>
        <begin position="112"/>
        <end position="130"/>
    </location>
</feature>
<evidence type="ECO:0000256" key="1">
    <source>
        <dbReference type="SAM" id="Phobius"/>
    </source>
</evidence>
<reference evidence="2 3" key="1">
    <citation type="journal article" date="2016" name="Nat. Commun.">
        <title>Thousands of microbial genomes shed light on interconnected biogeochemical processes in an aquifer system.</title>
        <authorList>
            <person name="Anantharaman K."/>
            <person name="Brown C.T."/>
            <person name="Hug L.A."/>
            <person name="Sharon I."/>
            <person name="Castelle C.J."/>
            <person name="Probst A.J."/>
            <person name="Thomas B.C."/>
            <person name="Singh A."/>
            <person name="Wilkins M.J."/>
            <person name="Karaoz U."/>
            <person name="Brodie E.L."/>
            <person name="Williams K.H."/>
            <person name="Hubbard S.S."/>
            <person name="Banfield J.F."/>
        </authorList>
    </citation>
    <scope>NUCLEOTIDE SEQUENCE [LARGE SCALE GENOMIC DNA]</scope>
</reference>
<comment type="caution">
    <text evidence="2">The sequence shown here is derived from an EMBL/GenBank/DDBJ whole genome shotgun (WGS) entry which is preliminary data.</text>
</comment>
<sequence length="307" mass="33142">MKKIFILSTIIFYIISFARKKKILLSFPSLTLIIIFFLFTAYGAFAAEAELEGNYPPIGGVEASGGLIPYIRYVFLYGLATIGLAALIALVIGGLMYMSAGSITKTDEAKKYIWGAITGLLLGLSAYLILNTINPDLVNLKINLEPVNLPPVENDPVVIETCPSGRNKPECHLSQKPPFEIKGCTNSNTGCQGTRRRELTCGADGCWSTWPNWNDIECAGCTGSTPPPEEGNKTYCPRDDMTYPTESACNTVCNDLGGRCAEPPPEAPAPLGNKTYCPKSGYEFNYPTEETCNSACSGAFCTEPPPG</sequence>
<dbReference type="STRING" id="1802000.A3A94_00400"/>
<dbReference type="Proteomes" id="UP000178787">
    <property type="component" value="Unassembled WGS sequence"/>
</dbReference>